<accession>A0A267FWP5</accession>
<dbReference type="AlphaFoldDB" id="A0A267FWP5"/>
<feature type="domain" description="Rho-GAP" evidence="3">
    <location>
        <begin position="237"/>
        <end position="462"/>
    </location>
</feature>
<dbReference type="PROSITE" id="PS50238">
    <property type="entry name" value="RHOGAP"/>
    <property type="match status" value="1"/>
</dbReference>
<dbReference type="STRING" id="282301.A0A267FWP5"/>
<gene>
    <name evidence="4" type="ORF">BOX15_Mlig019180g3</name>
</gene>
<dbReference type="SUPFAM" id="SSF48350">
    <property type="entry name" value="GTPase activation domain, GAP"/>
    <property type="match status" value="1"/>
</dbReference>
<dbReference type="Gene3D" id="1.10.555.10">
    <property type="entry name" value="Rho GTPase activation protein"/>
    <property type="match status" value="1"/>
</dbReference>
<evidence type="ECO:0000259" key="3">
    <source>
        <dbReference type="PROSITE" id="PS50238"/>
    </source>
</evidence>
<dbReference type="GO" id="GO:0007165">
    <property type="term" value="P:signal transduction"/>
    <property type="evidence" value="ECO:0007669"/>
    <property type="project" value="InterPro"/>
</dbReference>
<dbReference type="GO" id="GO:0005737">
    <property type="term" value="C:cytoplasm"/>
    <property type="evidence" value="ECO:0007669"/>
    <property type="project" value="TreeGrafter"/>
</dbReference>
<dbReference type="OrthoDB" id="10061772at2759"/>
<evidence type="ECO:0000256" key="1">
    <source>
        <dbReference type="ARBA" id="ARBA00022468"/>
    </source>
</evidence>
<reference evidence="4 5" key="1">
    <citation type="submission" date="2017-06" db="EMBL/GenBank/DDBJ databases">
        <title>A platform for efficient transgenesis in Macrostomum lignano, a flatworm model organism for stem cell research.</title>
        <authorList>
            <person name="Berezikov E."/>
        </authorList>
    </citation>
    <scope>NUCLEOTIDE SEQUENCE [LARGE SCALE GENOMIC DNA]</scope>
    <source>
        <strain evidence="4">DV1</strain>
        <tissue evidence="4">Whole organism</tissue>
    </source>
</reference>
<dbReference type="PANTHER" id="PTHR14963:SF7">
    <property type="entry name" value="RHO GTPASE-ACTIVATING PROTEIN 19"/>
    <property type="match status" value="1"/>
</dbReference>
<dbReference type="InterPro" id="IPR008936">
    <property type="entry name" value="Rho_GTPase_activation_prot"/>
</dbReference>
<comment type="caution">
    <text evidence="4">The sequence shown here is derived from an EMBL/GenBank/DDBJ whole genome shotgun (WGS) entry which is preliminary data.</text>
</comment>
<organism evidence="4 5">
    <name type="scientific">Macrostomum lignano</name>
    <dbReference type="NCBI Taxonomy" id="282301"/>
    <lineage>
        <taxon>Eukaryota</taxon>
        <taxon>Metazoa</taxon>
        <taxon>Spiralia</taxon>
        <taxon>Lophotrochozoa</taxon>
        <taxon>Platyhelminthes</taxon>
        <taxon>Rhabditophora</taxon>
        <taxon>Macrostomorpha</taxon>
        <taxon>Macrostomida</taxon>
        <taxon>Macrostomidae</taxon>
        <taxon>Macrostomum</taxon>
    </lineage>
</organism>
<dbReference type="EMBL" id="NIVC01000698">
    <property type="protein sequence ID" value="PAA78238.1"/>
    <property type="molecule type" value="Genomic_DNA"/>
</dbReference>
<evidence type="ECO:0000313" key="4">
    <source>
        <dbReference type="EMBL" id="PAA78238.1"/>
    </source>
</evidence>
<dbReference type="PANTHER" id="PTHR14963">
    <property type="entry name" value="RHO GTPASE ACTIVATING PROTEIN 18,19-RELATED"/>
    <property type="match status" value="1"/>
</dbReference>
<name>A0A267FWP5_9PLAT</name>
<dbReference type="GO" id="GO:0051056">
    <property type="term" value="P:regulation of small GTPase mediated signal transduction"/>
    <property type="evidence" value="ECO:0007669"/>
    <property type="project" value="TreeGrafter"/>
</dbReference>
<dbReference type="SMART" id="SM00324">
    <property type="entry name" value="RhoGAP"/>
    <property type="match status" value="1"/>
</dbReference>
<evidence type="ECO:0000313" key="5">
    <source>
        <dbReference type="Proteomes" id="UP000215902"/>
    </source>
</evidence>
<dbReference type="Proteomes" id="UP000215902">
    <property type="component" value="Unassembled WGS sequence"/>
</dbReference>
<feature type="region of interest" description="Disordered" evidence="2">
    <location>
        <begin position="37"/>
        <end position="67"/>
    </location>
</feature>
<keyword evidence="1" id="KW-0343">GTPase activation</keyword>
<proteinExistence type="predicted"/>
<dbReference type="Pfam" id="PF00620">
    <property type="entry name" value="RhoGAP"/>
    <property type="match status" value="1"/>
</dbReference>
<evidence type="ECO:0000256" key="2">
    <source>
        <dbReference type="SAM" id="MobiDB-lite"/>
    </source>
</evidence>
<sequence length="602" mass="65756">MLRRLHPASHRVNPISEDFDSSVQLVRLKLSEHQQHHQQLSSLRAEFSPPEFQRRASGGSASLTVSDPDVDAMMADIDMMSSPSPKFLARRQQQQQQQQQRQRRSSVADLPVAEDSRLVSTPVLSSTIAGCCGDDGALHRSAVQPDAASACLDELRHIRPRRFYEICRVNLAFVTDVPADFLQDVIDSCPPPQSSGAPMSATARRTPSTAGGLLVRVCRSVRQHSGAGQPHASAVSADAAAAAQNDDFLNADILTGVQRLIHLLESRLDAEGIFRKSGQVSRQRQLRRRLFPAAQQDLPASQSVAEAVVSELGCCVHDIAGVLKACLDDLKQPLLTDRLGPYFLQVADLNPQRLDENGNPLCPVEKPGGSVSLAAARQLRGFQILVQLLPHSNRWMLSSLLKLLGQVAELPRTLMTPENLGTVFGPLLLCPRQMKSTDDYARIIALSNRAVTYMIRHAGELFKVPEHLVIDAMRSLSTERSRCYSRSRSCSREADEVLDADADSDDDNDEAVDVCMNFVDRSTASRLGGRDYTQLQVAQLYAAVQAMPESAKKSALVRKFSAAANSVVVDPTTVAAPIDCGGASPRCRSPDGRHSRRRLCGQ</sequence>
<dbReference type="InterPro" id="IPR000198">
    <property type="entry name" value="RhoGAP_dom"/>
</dbReference>
<protein>
    <recommendedName>
        <fullName evidence="3">Rho-GAP domain-containing protein</fullName>
    </recommendedName>
</protein>
<keyword evidence="5" id="KW-1185">Reference proteome</keyword>
<feature type="region of interest" description="Disordered" evidence="2">
    <location>
        <begin position="85"/>
        <end position="112"/>
    </location>
</feature>
<dbReference type="GO" id="GO:0005096">
    <property type="term" value="F:GTPase activator activity"/>
    <property type="evidence" value="ECO:0007669"/>
    <property type="project" value="UniProtKB-KW"/>
</dbReference>
<feature type="compositionally biased region" description="Low complexity" evidence="2">
    <location>
        <begin position="85"/>
        <end position="100"/>
    </location>
</feature>